<keyword evidence="3" id="KW-1185">Reference proteome</keyword>
<evidence type="ECO:0000313" key="2">
    <source>
        <dbReference type="EMBL" id="GBP88962.1"/>
    </source>
</evidence>
<protein>
    <submittedName>
        <fullName evidence="2">Uncharacterized protein</fullName>
    </submittedName>
</protein>
<dbReference type="AlphaFoldDB" id="A0A4C1ZNQ6"/>
<feature type="compositionally biased region" description="Basic residues" evidence="1">
    <location>
        <begin position="223"/>
        <end position="233"/>
    </location>
</feature>
<sequence length="387" mass="41806">MQIASAFKIRKTNTTVNDVCPHASARVRVAHSAMSDFSSHLTATDPLHSPAAPPGPRRGIRQTENCDFWTVETDVAAYQPPPPCNVLTGRNRAWRADRIRRARSRVTAARVALRTSALYAFGPFEGPYSARVRVCHIRVPLGNAAEPVSARRTADHGRRCAGVVRRLDCNAPVRRNCCIRAPPDTATEPVGARPWNATRAAPVQRATVESMRAHEPRATCCVHRSKSTHKKQVRSPDIGTQTVVIVSIYPTPRHTLPEPSVTIEEDDGDITGTSSGSPAGLGKSTDEINDYPAKDVPATAENRRRDSHSSPSLTLRPASKKADQRTTLNTDTPRSPSLEPYAESTDSTTYAVLTLEAGVGGDNYFPPPPTPSSKRLYAAVAASSPSG</sequence>
<feature type="region of interest" description="Disordered" evidence="1">
    <location>
        <begin position="40"/>
        <end position="59"/>
    </location>
</feature>
<feature type="region of interest" description="Disordered" evidence="1">
    <location>
        <begin position="208"/>
        <end position="236"/>
    </location>
</feature>
<reference evidence="2 3" key="1">
    <citation type="journal article" date="2019" name="Commun. Biol.">
        <title>The bagworm genome reveals a unique fibroin gene that provides high tensile strength.</title>
        <authorList>
            <person name="Kono N."/>
            <person name="Nakamura H."/>
            <person name="Ohtoshi R."/>
            <person name="Tomita M."/>
            <person name="Numata K."/>
            <person name="Arakawa K."/>
        </authorList>
    </citation>
    <scope>NUCLEOTIDE SEQUENCE [LARGE SCALE GENOMIC DNA]</scope>
</reference>
<gene>
    <name evidence="2" type="ORF">EVAR_87734_1</name>
</gene>
<proteinExistence type="predicted"/>
<dbReference type="EMBL" id="BGZK01001968">
    <property type="protein sequence ID" value="GBP88962.1"/>
    <property type="molecule type" value="Genomic_DNA"/>
</dbReference>
<evidence type="ECO:0000313" key="3">
    <source>
        <dbReference type="Proteomes" id="UP000299102"/>
    </source>
</evidence>
<feature type="region of interest" description="Disordered" evidence="1">
    <location>
        <begin position="250"/>
        <end position="387"/>
    </location>
</feature>
<evidence type="ECO:0000256" key="1">
    <source>
        <dbReference type="SAM" id="MobiDB-lite"/>
    </source>
</evidence>
<name>A0A4C1ZNQ6_EUMVA</name>
<feature type="compositionally biased region" description="Polar residues" evidence="1">
    <location>
        <begin position="325"/>
        <end position="335"/>
    </location>
</feature>
<comment type="caution">
    <text evidence="2">The sequence shown here is derived from an EMBL/GenBank/DDBJ whole genome shotgun (WGS) entry which is preliminary data.</text>
</comment>
<organism evidence="2 3">
    <name type="scientific">Eumeta variegata</name>
    <name type="common">Bagworm moth</name>
    <name type="synonym">Eumeta japonica</name>
    <dbReference type="NCBI Taxonomy" id="151549"/>
    <lineage>
        <taxon>Eukaryota</taxon>
        <taxon>Metazoa</taxon>
        <taxon>Ecdysozoa</taxon>
        <taxon>Arthropoda</taxon>
        <taxon>Hexapoda</taxon>
        <taxon>Insecta</taxon>
        <taxon>Pterygota</taxon>
        <taxon>Neoptera</taxon>
        <taxon>Endopterygota</taxon>
        <taxon>Lepidoptera</taxon>
        <taxon>Glossata</taxon>
        <taxon>Ditrysia</taxon>
        <taxon>Tineoidea</taxon>
        <taxon>Psychidae</taxon>
        <taxon>Oiketicinae</taxon>
        <taxon>Eumeta</taxon>
    </lineage>
</organism>
<accession>A0A4C1ZNQ6</accession>
<dbReference type="Proteomes" id="UP000299102">
    <property type="component" value="Unassembled WGS sequence"/>
</dbReference>